<dbReference type="AlphaFoldDB" id="A0A6A5HT95"/>
<feature type="region of interest" description="Disordered" evidence="1">
    <location>
        <begin position="604"/>
        <end position="643"/>
    </location>
</feature>
<reference evidence="2 3" key="1">
    <citation type="submission" date="2019-12" db="EMBL/GenBank/DDBJ databases">
        <title>Chromosome-level assembly of the Caenorhabditis remanei genome.</title>
        <authorList>
            <person name="Teterina A.A."/>
            <person name="Willis J.H."/>
            <person name="Phillips P.C."/>
        </authorList>
    </citation>
    <scope>NUCLEOTIDE SEQUENCE [LARGE SCALE GENOMIC DNA]</scope>
    <source>
        <strain evidence="2 3">PX506</strain>
        <tissue evidence="2">Whole organism</tissue>
    </source>
</reference>
<dbReference type="EMBL" id="WUAV01000001">
    <property type="protein sequence ID" value="KAF1769453.1"/>
    <property type="molecule type" value="Genomic_DNA"/>
</dbReference>
<feature type="compositionally biased region" description="Basic and acidic residues" evidence="1">
    <location>
        <begin position="11"/>
        <end position="20"/>
    </location>
</feature>
<dbReference type="Proteomes" id="UP000483820">
    <property type="component" value="Chromosome I"/>
</dbReference>
<accession>A0A6A5HT95</accession>
<dbReference type="Pfam" id="PF04910">
    <property type="entry name" value="Tcf25"/>
    <property type="match status" value="1"/>
</dbReference>
<feature type="region of interest" description="Disordered" evidence="1">
    <location>
        <begin position="1"/>
        <end position="95"/>
    </location>
</feature>
<gene>
    <name evidence="2" type="ORF">GCK72_001270</name>
</gene>
<evidence type="ECO:0000313" key="2">
    <source>
        <dbReference type="EMBL" id="KAF1769453.1"/>
    </source>
</evidence>
<name>A0A6A5HT95_CAERE</name>
<dbReference type="RefSeq" id="XP_003111227.2">
    <property type="nucleotide sequence ID" value="XM_003111179.2"/>
</dbReference>
<dbReference type="GO" id="GO:1990112">
    <property type="term" value="C:RQC complex"/>
    <property type="evidence" value="ECO:0007669"/>
    <property type="project" value="TreeGrafter"/>
</dbReference>
<comment type="caution">
    <text evidence="2">The sequence shown here is derived from an EMBL/GenBank/DDBJ whole genome shotgun (WGS) entry which is preliminary data.</text>
</comment>
<proteinExistence type="predicted"/>
<dbReference type="PANTHER" id="PTHR22684">
    <property type="entry name" value="NULP1-RELATED"/>
    <property type="match status" value="1"/>
</dbReference>
<organism evidence="2 3">
    <name type="scientific">Caenorhabditis remanei</name>
    <name type="common">Caenorhabditis vulgaris</name>
    <dbReference type="NCBI Taxonomy" id="31234"/>
    <lineage>
        <taxon>Eukaryota</taxon>
        <taxon>Metazoa</taxon>
        <taxon>Ecdysozoa</taxon>
        <taxon>Nematoda</taxon>
        <taxon>Chromadorea</taxon>
        <taxon>Rhabditida</taxon>
        <taxon>Rhabditina</taxon>
        <taxon>Rhabditomorpha</taxon>
        <taxon>Rhabditoidea</taxon>
        <taxon>Rhabditidae</taxon>
        <taxon>Peloderinae</taxon>
        <taxon>Caenorhabditis</taxon>
    </lineage>
</organism>
<dbReference type="GeneID" id="9801554"/>
<dbReference type="CTD" id="9801554"/>
<sequence>MSKSQIKRLHQQQELEKSVNLEDEDDNPVPVQRKGPANRFAFFDDEEEKETGSQSDEVNEEGTEPSSSAQKNNKKKAKKNKKKVKKGTDEPEETENQMLARLAAMNVKEAKKAGAEGNTSSLEELMKIDMKLFDTSAEVKRKLGKAFKEVALPGQPEEHSWPQGKRATGRIIKNKPRWFPDRPYGVSMVQKQKEGDNTWFTLKHNTFYEQRERMFWMAEDAMNVGIIQEIFSDAPYHLNSVLMLAHVNRMSEDLNQAADMIERGIWYVDQHAAPTFEPFNWRHRMDYTDYENRVFYLLLHRHMLNAAHKRCWETALNTGKLIFKLDPVRDPLAMMSIIDVFALKAKQYTWILDVFEAAKKFKKLHLLPNWPYSVALAKYFVAKTDEDKEQAESELCTAIRHFPSVVVAIMDLLQIHPDSAVMNCKMLTSFTADNEHDSLKLLVKIYTKQTEEIWKVPETLLFLEGATRKVATSNDSKDKEECDEWKEKRFKMYHGRSPNVDRLGELLEVIPSTSISDPVPPKNGRCGYPKNGQTARVLADNSFLGGLLHSLLPHFDGENSFQEQLNRYGSDFLQFIMNQFNGPENGDPEQVAARWMEHREGLEPRGAGDVIQFQIEEPFELPRIPGERRDDQEEQNDNDRENN</sequence>
<feature type="compositionally biased region" description="Basic and acidic residues" evidence="1">
    <location>
        <begin position="625"/>
        <end position="643"/>
    </location>
</feature>
<feature type="compositionally biased region" description="Basic residues" evidence="1">
    <location>
        <begin position="72"/>
        <end position="85"/>
    </location>
</feature>
<dbReference type="PANTHER" id="PTHR22684:SF0">
    <property type="entry name" value="RIBOSOME QUALITY CONTROL COMPLEX SUBUNIT TCF25"/>
    <property type="match status" value="1"/>
</dbReference>
<dbReference type="InterPro" id="IPR006994">
    <property type="entry name" value="TCF25/Rqc1"/>
</dbReference>
<protein>
    <submittedName>
        <fullName evidence="2">Uncharacterized protein</fullName>
    </submittedName>
</protein>
<evidence type="ECO:0000256" key="1">
    <source>
        <dbReference type="SAM" id="MobiDB-lite"/>
    </source>
</evidence>
<feature type="compositionally biased region" description="Basic residues" evidence="1">
    <location>
        <begin position="1"/>
        <end position="10"/>
    </location>
</feature>
<evidence type="ECO:0000313" key="3">
    <source>
        <dbReference type="Proteomes" id="UP000483820"/>
    </source>
</evidence>
<dbReference type="KEGG" id="crq:GCK72_001270"/>